<feature type="transmembrane region" description="Helical" evidence="1">
    <location>
        <begin position="97"/>
        <end position="117"/>
    </location>
</feature>
<feature type="transmembrane region" description="Helical" evidence="1">
    <location>
        <begin position="33"/>
        <end position="55"/>
    </location>
</feature>
<accession>X0S6L7</accession>
<reference evidence="2" key="1">
    <citation type="journal article" date="2014" name="Front. Microbiol.">
        <title>High frequency of phylogenetically diverse reductive dehalogenase-homologous genes in deep subseafloor sedimentary metagenomes.</title>
        <authorList>
            <person name="Kawai M."/>
            <person name="Futagami T."/>
            <person name="Toyoda A."/>
            <person name="Takaki Y."/>
            <person name="Nishi S."/>
            <person name="Hori S."/>
            <person name="Arai W."/>
            <person name="Tsubouchi T."/>
            <person name="Morono Y."/>
            <person name="Uchiyama I."/>
            <person name="Ito T."/>
            <person name="Fujiyama A."/>
            <person name="Inagaki F."/>
            <person name="Takami H."/>
        </authorList>
    </citation>
    <scope>NUCLEOTIDE SEQUENCE</scope>
    <source>
        <strain evidence="2">Expedition CK06-06</strain>
    </source>
</reference>
<dbReference type="EMBL" id="BARS01002660">
    <property type="protein sequence ID" value="GAF70876.1"/>
    <property type="molecule type" value="Genomic_DNA"/>
</dbReference>
<feature type="transmembrane region" description="Helical" evidence="1">
    <location>
        <begin position="155"/>
        <end position="173"/>
    </location>
</feature>
<gene>
    <name evidence="2" type="ORF">S01H1_05106</name>
</gene>
<keyword evidence="1" id="KW-1133">Transmembrane helix</keyword>
<feature type="transmembrane region" description="Helical" evidence="1">
    <location>
        <begin position="129"/>
        <end position="148"/>
    </location>
</feature>
<proteinExistence type="predicted"/>
<keyword evidence="1" id="KW-0812">Transmembrane</keyword>
<evidence type="ECO:0000256" key="1">
    <source>
        <dbReference type="SAM" id="Phobius"/>
    </source>
</evidence>
<feature type="transmembrane region" description="Helical" evidence="1">
    <location>
        <begin position="61"/>
        <end position="85"/>
    </location>
</feature>
<comment type="caution">
    <text evidence="2">The sequence shown here is derived from an EMBL/GenBank/DDBJ whole genome shotgun (WGS) entry which is preliminary data.</text>
</comment>
<dbReference type="AlphaFoldDB" id="X0S6L7"/>
<name>X0S6L7_9ZZZZ</name>
<organism evidence="2">
    <name type="scientific">marine sediment metagenome</name>
    <dbReference type="NCBI Taxonomy" id="412755"/>
    <lineage>
        <taxon>unclassified sequences</taxon>
        <taxon>metagenomes</taxon>
        <taxon>ecological metagenomes</taxon>
    </lineage>
</organism>
<keyword evidence="1" id="KW-0472">Membrane</keyword>
<sequence length="376" mass="44393">MYYLRNTIEVRKLTNNLTKSKHDDLEKDWKKIVFARLFFILFSSFCTIALILNFIPGIPVFIVTTIIIITTGFLFVTMVGVSRLPTKSVEEIKKRKFFKLSFVFNFLLLIYLEYIFFLTLSQHYYPEAFLLQPVYCLPFIVSLSGTFLKKIWKKRIIGFYLIWLFIGVPFLFYEFSIKINSKTNPKYTFWCKVDNIPSKQETIDIFNELDIDLIIPVNVDDFNQTHKDKIQNLIDNEVKIYLSLVGYMDFPNIDNHQSVLETYYYVRTLDFFNNLSGFYIDAEAYMSTVDKFIDLEWYEVIPFLISRFPSIKEIENATLGYQKLINEVHKDDKTIGIVKNLEFGCYIDTAFGNIYHLKLDWDSEIFMHYRISAGGG</sequence>
<evidence type="ECO:0000313" key="2">
    <source>
        <dbReference type="EMBL" id="GAF70876.1"/>
    </source>
</evidence>
<feature type="non-terminal residue" evidence="2">
    <location>
        <position position="376"/>
    </location>
</feature>
<protein>
    <submittedName>
        <fullName evidence="2">Uncharacterized protein</fullName>
    </submittedName>
</protein>